<dbReference type="InterPro" id="IPR001261">
    <property type="entry name" value="ArgE/DapE_CS"/>
</dbReference>
<accession>A0A7C5I4Z1</accession>
<evidence type="ECO:0000256" key="2">
    <source>
        <dbReference type="ARBA" id="ARBA00022723"/>
    </source>
</evidence>
<gene>
    <name evidence="5" type="ORF">ENL41_03570</name>
</gene>
<comment type="caution">
    <text evidence="5">The sequence shown here is derived from an EMBL/GenBank/DDBJ whole genome shotgun (WGS) entry which is preliminary data.</text>
</comment>
<dbReference type="InterPro" id="IPR036264">
    <property type="entry name" value="Bact_exopeptidase_dim_dom"/>
</dbReference>
<dbReference type="Gene3D" id="3.40.630.10">
    <property type="entry name" value="Zn peptidases"/>
    <property type="match status" value="1"/>
</dbReference>
<dbReference type="Pfam" id="PF01546">
    <property type="entry name" value="Peptidase_M20"/>
    <property type="match status" value="1"/>
</dbReference>
<dbReference type="Proteomes" id="UP000886014">
    <property type="component" value="Unassembled WGS sequence"/>
</dbReference>
<dbReference type="PROSITE" id="PS00758">
    <property type="entry name" value="ARGE_DAPE_CPG2_1"/>
    <property type="match status" value="1"/>
</dbReference>
<dbReference type="GO" id="GO:0008777">
    <property type="term" value="F:acetylornithine deacetylase activity"/>
    <property type="evidence" value="ECO:0007669"/>
    <property type="project" value="TreeGrafter"/>
</dbReference>
<keyword evidence="4" id="KW-0862">Zinc</keyword>
<evidence type="ECO:0000256" key="3">
    <source>
        <dbReference type="ARBA" id="ARBA00022801"/>
    </source>
</evidence>
<name>A0A7C5I4Z1_UNCW3</name>
<reference evidence="5" key="1">
    <citation type="journal article" date="2020" name="mSystems">
        <title>Genome- and Community-Level Interaction Insights into Carbon Utilization and Element Cycling Functions of Hydrothermarchaeota in Hydrothermal Sediment.</title>
        <authorList>
            <person name="Zhou Z."/>
            <person name="Liu Y."/>
            <person name="Xu W."/>
            <person name="Pan J."/>
            <person name="Luo Z.H."/>
            <person name="Li M."/>
        </authorList>
    </citation>
    <scope>NUCLEOTIDE SEQUENCE [LARGE SCALE GENOMIC DNA]</scope>
    <source>
        <strain evidence="5">HyVt-94</strain>
    </source>
</reference>
<dbReference type="InterPro" id="IPR050072">
    <property type="entry name" value="Peptidase_M20A"/>
</dbReference>
<sequence>MEIWGLIRQRAEHYRDYTSSNLSEIVRIRSLSGEEREVIEKIKSLLESADFDEVKIDGLGNLIGRVGNGEKILAIDAHIDTVDTGDINQWEFDPFSGEIKDGFVLGRGSVDQKGGAASMITAGKILKELGYDGLFTVYFTFTIMEEDCDGMCWNYIIEKERLVPDFAILTEPTNLGIYRGHRGRMEIELYFRGISAHASAPERGDNAIYKASRAALEIEKLNYRLRNDDFLGKGSVAATLIESKSPSLCAIPDH</sequence>
<evidence type="ECO:0000256" key="1">
    <source>
        <dbReference type="ARBA" id="ARBA00001947"/>
    </source>
</evidence>
<dbReference type="SUPFAM" id="SSF53187">
    <property type="entry name" value="Zn-dependent exopeptidases"/>
    <property type="match status" value="1"/>
</dbReference>
<feature type="non-terminal residue" evidence="5">
    <location>
        <position position="254"/>
    </location>
</feature>
<comment type="cofactor">
    <cofactor evidence="1">
        <name>Zn(2+)</name>
        <dbReference type="ChEBI" id="CHEBI:29105"/>
    </cofactor>
</comment>
<dbReference type="GO" id="GO:0046872">
    <property type="term" value="F:metal ion binding"/>
    <property type="evidence" value="ECO:0007669"/>
    <property type="project" value="UniProtKB-KW"/>
</dbReference>
<dbReference type="InterPro" id="IPR002933">
    <property type="entry name" value="Peptidase_M20"/>
</dbReference>
<organism evidence="5">
    <name type="scientific">candidate division WOR-3 bacterium</name>
    <dbReference type="NCBI Taxonomy" id="2052148"/>
    <lineage>
        <taxon>Bacteria</taxon>
        <taxon>Bacteria division WOR-3</taxon>
    </lineage>
</organism>
<dbReference type="EMBL" id="DRTV01000251">
    <property type="protein sequence ID" value="HHF58485.1"/>
    <property type="molecule type" value="Genomic_DNA"/>
</dbReference>
<dbReference type="Gene3D" id="3.30.70.360">
    <property type="match status" value="1"/>
</dbReference>
<protein>
    <submittedName>
        <fullName evidence="5">M20/M25/M40 family metallo-hydrolase</fullName>
    </submittedName>
</protein>
<dbReference type="PANTHER" id="PTHR43808">
    <property type="entry name" value="ACETYLORNITHINE DEACETYLASE"/>
    <property type="match status" value="1"/>
</dbReference>
<proteinExistence type="predicted"/>
<evidence type="ECO:0000313" key="5">
    <source>
        <dbReference type="EMBL" id="HHF58485.1"/>
    </source>
</evidence>
<keyword evidence="3" id="KW-0378">Hydrolase</keyword>
<keyword evidence="2" id="KW-0479">Metal-binding</keyword>
<dbReference type="GO" id="GO:0006526">
    <property type="term" value="P:L-arginine biosynthetic process"/>
    <property type="evidence" value="ECO:0007669"/>
    <property type="project" value="TreeGrafter"/>
</dbReference>
<dbReference type="PANTHER" id="PTHR43808:SF31">
    <property type="entry name" value="N-ACETYL-L-CITRULLINE DEACETYLASE"/>
    <property type="match status" value="1"/>
</dbReference>
<dbReference type="SUPFAM" id="SSF55031">
    <property type="entry name" value="Bacterial exopeptidase dimerisation domain"/>
    <property type="match status" value="1"/>
</dbReference>
<dbReference type="AlphaFoldDB" id="A0A7C5I4Z1"/>
<evidence type="ECO:0000256" key="4">
    <source>
        <dbReference type="ARBA" id="ARBA00022833"/>
    </source>
</evidence>